<accession>A0A1Y2GZB2</accession>
<gene>
    <name evidence="8" type="ORF">BCR41DRAFT_345599</name>
</gene>
<dbReference type="InterPro" id="IPR005045">
    <property type="entry name" value="CDC50/LEM3_fam"/>
</dbReference>
<dbReference type="STRING" id="64571.A0A1Y2GZB2"/>
<evidence type="ECO:0000256" key="1">
    <source>
        <dbReference type="ARBA" id="ARBA00004141"/>
    </source>
</evidence>
<dbReference type="InParanoid" id="A0A1Y2GZB2"/>
<dbReference type="GO" id="GO:0005794">
    <property type="term" value="C:Golgi apparatus"/>
    <property type="evidence" value="ECO:0007669"/>
    <property type="project" value="TreeGrafter"/>
</dbReference>
<evidence type="ECO:0000256" key="4">
    <source>
        <dbReference type="ARBA" id="ARBA00022989"/>
    </source>
</evidence>
<dbReference type="GO" id="GO:0005886">
    <property type="term" value="C:plasma membrane"/>
    <property type="evidence" value="ECO:0007669"/>
    <property type="project" value="TreeGrafter"/>
</dbReference>
<dbReference type="RefSeq" id="XP_021885318.1">
    <property type="nucleotide sequence ID" value="XM_022022754.1"/>
</dbReference>
<dbReference type="AlphaFoldDB" id="A0A1Y2GZB2"/>
<feature type="transmembrane region" description="Helical" evidence="7">
    <location>
        <begin position="333"/>
        <end position="358"/>
    </location>
</feature>
<dbReference type="Pfam" id="PF03381">
    <property type="entry name" value="CDC50"/>
    <property type="match status" value="1"/>
</dbReference>
<evidence type="ECO:0000313" key="8">
    <source>
        <dbReference type="EMBL" id="ORZ27615.1"/>
    </source>
</evidence>
<name>A0A1Y2GZB2_9FUNG</name>
<evidence type="ECO:0000256" key="7">
    <source>
        <dbReference type="SAM" id="Phobius"/>
    </source>
</evidence>
<comment type="subcellular location">
    <subcellularLocation>
        <location evidence="1">Membrane</location>
        <topology evidence="1">Multi-pass membrane protein</topology>
    </subcellularLocation>
</comment>
<keyword evidence="3 7" id="KW-0812">Transmembrane</keyword>
<evidence type="ECO:0000256" key="6">
    <source>
        <dbReference type="PIRNR" id="PIRNR015840"/>
    </source>
</evidence>
<organism evidence="8 9">
    <name type="scientific">Lobosporangium transversale</name>
    <dbReference type="NCBI Taxonomy" id="64571"/>
    <lineage>
        <taxon>Eukaryota</taxon>
        <taxon>Fungi</taxon>
        <taxon>Fungi incertae sedis</taxon>
        <taxon>Mucoromycota</taxon>
        <taxon>Mortierellomycotina</taxon>
        <taxon>Mortierellomycetes</taxon>
        <taxon>Mortierellales</taxon>
        <taxon>Mortierellaceae</taxon>
        <taxon>Lobosporangium</taxon>
    </lineage>
</organism>
<comment type="caution">
    <text evidence="8">The sequence shown here is derived from an EMBL/GenBank/DDBJ whole genome shotgun (WGS) entry which is preliminary data.</text>
</comment>
<dbReference type="PIRSF" id="PIRSF015840">
    <property type="entry name" value="DUF284_TM_euk"/>
    <property type="match status" value="1"/>
</dbReference>
<dbReference type="OrthoDB" id="340608at2759"/>
<evidence type="ECO:0000256" key="2">
    <source>
        <dbReference type="ARBA" id="ARBA00009457"/>
    </source>
</evidence>
<reference evidence="8 9" key="1">
    <citation type="submission" date="2016-07" db="EMBL/GenBank/DDBJ databases">
        <title>Pervasive Adenine N6-methylation of Active Genes in Fungi.</title>
        <authorList>
            <consortium name="DOE Joint Genome Institute"/>
            <person name="Mondo S.J."/>
            <person name="Dannebaum R.O."/>
            <person name="Kuo R.C."/>
            <person name="Labutti K."/>
            <person name="Haridas S."/>
            <person name="Kuo A."/>
            <person name="Salamov A."/>
            <person name="Ahrendt S.R."/>
            <person name="Lipzen A."/>
            <person name="Sullivan W."/>
            <person name="Andreopoulos W.B."/>
            <person name="Clum A."/>
            <person name="Lindquist E."/>
            <person name="Daum C."/>
            <person name="Ramamoorthy G.K."/>
            <person name="Gryganskyi A."/>
            <person name="Culley D."/>
            <person name="Magnuson J.K."/>
            <person name="James T.Y."/>
            <person name="O'Malley M.A."/>
            <person name="Stajich J.E."/>
            <person name="Spatafora J.W."/>
            <person name="Visel A."/>
            <person name="Grigoriev I.V."/>
        </authorList>
    </citation>
    <scope>NUCLEOTIDE SEQUENCE [LARGE SCALE GENOMIC DNA]</scope>
    <source>
        <strain evidence="8 9">NRRL 3116</strain>
    </source>
</reference>
<keyword evidence="5 6" id="KW-0472">Membrane</keyword>
<comment type="similarity">
    <text evidence="2 6">Belongs to the CDC50/LEM3 family.</text>
</comment>
<dbReference type="PANTHER" id="PTHR10926:SF0">
    <property type="entry name" value="CDC50, ISOFORM A"/>
    <property type="match status" value="1"/>
</dbReference>
<feature type="transmembrane region" description="Helical" evidence="7">
    <location>
        <begin position="30"/>
        <end position="51"/>
    </location>
</feature>
<dbReference type="Proteomes" id="UP000193648">
    <property type="component" value="Unassembled WGS sequence"/>
</dbReference>
<dbReference type="EMBL" id="MCFF01000003">
    <property type="protein sequence ID" value="ORZ27615.1"/>
    <property type="molecule type" value="Genomic_DNA"/>
</dbReference>
<evidence type="ECO:0000256" key="3">
    <source>
        <dbReference type="ARBA" id="ARBA00022692"/>
    </source>
</evidence>
<evidence type="ECO:0000256" key="5">
    <source>
        <dbReference type="ARBA" id="ARBA00023136"/>
    </source>
</evidence>
<keyword evidence="9" id="KW-1185">Reference proteome</keyword>
<proteinExistence type="inferred from homology"/>
<sequence>MDEVPKRRPPNTSFKQQRLKAWQPILTAKTVLPTYFIIGILFAPLGGLLVWRNNQVSELSFEYTACKDAMTKTVVPESTFVHSSAVGQFDKPTYMILRDQNQSVSSPIDNSAEPYVYTVQRCSVQVTIPVDLQPPVMLYYKLTNFYQNHRKYTKSLDHKQLSGEASSLEEIRSRKGCPPSDELIYPCGFIANSMFNDTISDLFQVASEGHGVIYAFEHTGIALAADKGKYGKTKYTDFTTVRPPPYWAGRWPGGEYSTIFPPPDLSTDEHFQVWMRTSGWPTFLKPYGRNDKDILRAGDYQMSIDMNFPIETYGGKKYIVISTIGAIGGRNNFLGIIFIVTAILCAGLGVIFTAFHIIKPRIIGDHSKISFGAEATVHTRSANRADDVGGNRIRSRYEDD</sequence>
<dbReference type="GO" id="GO:0045332">
    <property type="term" value="P:phospholipid translocation"/>
    <property type="evidence" value="ECO:0007669"/>
    <property type="project" value="UniProtKB-UniRule"/>
</dbReference>
<protein>
    <submittedName>
        <fullName evidence="8">Cell cycle control protein</fullName>
    </submittedName>
</protein>
<keyword evidence="4 7" id="KW-1133">Transmembrane helix</keyword>
<dbReference type="GeneID" id="33564598"/>
<evidence type="ECO:0000313" key="9">
    <source>
        <dbReference type="Proteomes" id="UP000193648"/>
    </source>
</evidence>
<dbReference type="GO" id="GO:0005783">
    <property type="term" value="C:endoplasmic reticulum"/>
    <property type="evidence" value="ECO:0007669"/>
    <property type="project" value="TreeGrafter"/>
</dbReference>
<dbReference type="PANTHER" id="PTHR10926">
    <property type="entry name" value="CELL CYCLE CONTROL PROTEIN 50"/>
    <property type="match status" value="1"/>
</dbReference>